<dbReference type="Proteomes" id="UP001174909">
    <property type="component" value="Unassembled WGS sequence"/>
</dbReference>
<dbReference type="EMBL" id="CASHTH010002938">
    <property type="protein sequence ID" value="CAI8037431.1"/>
    <property type="molecule type" value="Genomic_DNA"/>
</dbReference>
<dbReference type="GO" id="GO:0008270">
    <property type="term" value="F:zinc ion binding"/>
    <property type="evidence" value="ECO:0007669"/>
    <property type="project" value="UniProtKB-KW"/>
</dbReference>
<dbReference type="SUPFAM" id="SSF52799">
    <property type="entry name" value="(Phosphotyrosine protein) phosphatases II"/>
    <property type="match status" value="1"/>
</dbReference>
<dbReference type="PROSITE" id="PS50157">
    <property type="entry name" value="ZINC_FINGER_C2H2_2"/>
    <property type="match status" value="1"/>
</dbReference>
<dbReference type="InterPro" id="IPR029023">
    <property type="entry name" value="Tensin_phosphatase"/>
</dbReference>
<evidence type="ECO:0000259" key="5">
    <source>
        <dbReference type="PROSITE" id="PS50081"/>
    </source>
</evidence>
<dbReference type="PROSITE" id="PS00028">
    <property type="entry name" value="ZINC_FINGER_C2H2_1"/>
    <property type="match status" value="1"/>
</dbReference>
<feature type="domain" description="C2H2-type" evidence="6">
    <location>
        <begin position="8"/>
        <end position="36"/>
    </location>
</feature>
<dbReference type="SUPFAM" id="SSF57889">
    <property type="entry name" value="Cysteine-rich domain"/>
    <property type="match status" value="1"/>
</dbReference>
<feature type="domain" description="Phorbol-ester/DAG-type" evidence="5">
    <location>
        <begin position="70"/>
        <end position="118"/>
    </location>
</feature>
<sequence length="293" mass="32862">MSVVDEGFICPYCLVGFATSGKLQSHFVEMHSSNEASLGWEEGGESCNVGATAGYEQLGNEEESVNRLLGHQFVQRRMQKPSSCSACEEIIWQDGIACQSCPVVIHVDGCRGQLNVPCTTVSETPEVSQHKEVQRSSRPQQPAKGPLALVRRQIARGRERYVNEEFDLDLTYITERIIAMSFPATGMESTYRNSLKDVAKMLKTKHQENYMIFNLSERSYDISRFNNQVLDFGWPDHLAPSLERLSSVCRSMKSWLDSDPQHVVVVHCKGGKGRTGCVIAAFMNYSEICHRIS</sequence>
<comment type="caution">
    <text evidence="8">The sequence shown here is derived from an EMBL/GenBank/DDBJ whole genome shotgun (WGS) entry which is preliminary data.</text>
</comment>
<protein>
    <submittedName>
        <fullName evidence="8">Tensin-2</fullName>
    </submittedName>
</protein>
<evidence type="ECO:0000313" key="8">
    <source>
        <dbReference type="EMBL" id="CAI8037431.1"/>
    </source>
</evidence>
<dbReference type="SMART" id="SM00109">
    <property type="entry name" value="C1"/>
    <property type="match status" value="1"/>
</dbReference>
<gene>
    <name evidence="8" type="ORF">GBAR_LOCUS20935</name>
</gene>
<evidence type="ECO:0000313" key="9">
    <source>
        <dbReference type="Proteomes" id="UP001174909"/>
    </source>
</evidence>
<evidence type="ECO:0000259" key="7">
    <source>
        <dbReference type="PROSITE" id="PS51181"/>
    </source>
</evidence>
<dbReference type="PROSITE" id="PS51181">
    <property type="entry name" value="PPASE_TENSIN"/>
    <property type="match status" value="1"/>
</dbReference>
<dbReference type="InterPro" id="IPR000387">
    <property type="entry name" value="Tyr_Pase_dom"/>
</dbReference>
<dbReference type="Pfam" id="PF22785">
    <property type="entry name" value="Tc-R-P"/>
    <property type="match status" value="1"/>
</dbReference>
<feature type="domain" description="Tyrosine specific protein phosphatases" evidence="4">
    <location>
        <begin position="243"/>
        <end position="293"/>
    </location>
</feature>
<dbReference type="InterPro" id="IPR029021">
    <property type="entry name" value="Prot-tyrosine_phosphatase-like"/>
</dbReference>
<dbReference type="PROSITE" id="PS50081">
    <property type="entry name" value="ZF_DAG_PE_2"/>
    <property type="match status" value="1"/>
</dbReference>
<keyword evidence="1" id="KW-0479">Metal-binding</keyword>
<dbReference type="Gene3D" id="3.90.190.10">
    <property type="entry name" value="Protein tyrosine phosphatase superfamily"/>
    <property type="match status" value="1"/>
</dbReference>
<feature type="domain" description="Phosphatase tensin-type" evidence="7">
    <location>
        <begin position="159"/>
        <end position="293"/>
    </location>
</feature>
<dbReference type="Pfam" id="PF00130">
    <property type="entry name" value="C1_1"/>
    <property type="match status" value="1"/>
</dbReference>
<reference evidence="8" key="1">
    <citation type="submission" date="2023-03" db="EMBL/GenBank/DDBJ databases">
        <authorList>
            <person name="Steffen K."/>
            <person name="Cardenas P."/>
        </authorList>
    </citation>
    <scope>NUCLEOTIDE SEQUENCE</scope>
</reference>
<evidence type="ECO:0000256" key="1">
    <source>
        <dbReference type="ARBA" id="ARBA00022723"/>
    </source>
</evidence>
<dbReference type="InterPro" id="IPR051484">
    <property type="entry name" value="Tensin_PTEN_phosphatase"/>
</dbReference>
<dbReference type="Gene3D" id="3.30.60.20">
    <property type="match status" value="1"/>
</dbReference>
<keyword evidence="3" id="KW-0863">Zinc-finger</keyword>
<organism evidence="8 9">
    <name type="scientific">Geodia barretti</name>
    <name type="common">Barrett's horny sponge</name>
    <dbReference type="NCBI Taxonomy" id="519541"/>
    <lineage>
        <taxon>Eukaryota</taxon>
        <taxon>Metazoa</taxon>
        <taxon>Porifera</taxon>
        <taxon>Demospongiae</taxon>
        <taxon>Heteroscleromorpha</taxon>
        <taxon>Tetractinellida</taxon>
        <taxon>Astrophorina</taxon>
        <taxon>Geodiidae</taxon>
        <taxon>Geodia</taxon>
    </lineage>
</organism>
<dbReference type="PANTHER" id="PTHR45734:SF10">
    <property type="entry name" value="BLISTERY, ISOFORM A"/>
    <property type="match status" value="1"/>
</dbReference>
<dbReference type="InterPro" id="IPR002219">
    <property type="entry name" value="PKC_DAG/PE"/>
</dbReference>
<dbReference type="GO" id="GO:0005925">
    <property type="term" value="C:focal adhesion"/>
    <property type="evidence" value="ECO:0007669"/>
    <property type="project" value="TreeGrafter"/>
</dbReference>
<evidence type="ECO:0000256" key="2">
    <source>
        <dbReference type="ARBA" id="ARBA00022833"/>
    </source>
</evidence>
<name>A0AA35SZ95_GEOBA</name>
<dbReference type="InterPro" id="IPR013087">
    <property type="entry name" value="Znf_C2H2_type"/>
</dbReference>
<dbReference type="PANTHER" id="PTHR45734">
    <property type="entry name" value="TENSIN"/>
    <property type="match status" value="1"/>
</dbReference>
<keyword evidence="2" id="KW-0862">Zinc</keyword>
<dbReference type="InterPro" id="IPR016130">
    <property type="entry name" value="Tyr_Pase_AS"/>
</dbReference>
<accession>A0AA35SZ95</accession>
<keyword evidence="9" id="KW-1185">Reference proteome</keyword>
<evidence type="ECO:0000259" key="4">
    <source>
        <dbReference type="PROSITE" id="PS50056"/>
    </source>
</evidence>
<dbReference type="PROSITE" id="PS50056">
    <property type="entry name" value="TYR_PHOSPHATASE_2"/>
    <property type="match status" value="1"/>
</dbReference>
<dbReference type="InterPro" id="IPR046349">
    <property type="entry name" value="C1-like_sf"/>
</dbReference>
<dbReference type="AlphaFoldDB" id="A0AA35SZ95"/>
<dbReference type="PROSITE" id="PS00383">
    <property type="entry name" value="TYR_PHOSPHATASE_1"/>
    <property type="match status" value="1"/>
</dbReference>
<proteinExistence type="predicted"/>
<evidence type="ECO:0000259" key="6">
    <source>
        <dbReference type="PROSITE" id="PS50157"/>
    </source>
</evidence>
<evidence type="ECO:0000256" key="3">
    <source>
        <dbReference type="PROSITE-ProRule" id="PRU00042"/>
    </source>
</evidence>